<dbReference type="PROSITE" id="PS50297">
    <property type="entry name" value="ANK_REP_REGION"/>
    <property type="match status" value="3"/>
</dbReference>
<feature type="repeat" description="ANK" evidence="3">
    <location>
        <begin position="6"/>
        <end position="38"/>
    </location>
</feature>
<evidence type="ECO:0000256" key="2">
    <source>
        <dbReference type="ARBA" id="ARBA00023043"/>
    </source>
</evidence>
<keyword evidence="1" id="KW-0677">Repeat</keyword>
<dbReference type="Gene3D" id="1.25.40.20">
    <property type="entry name" value="Ankyrin repeat-containing domain"/>
    <property type="match status" value="2"/>
</dbReference>
<gene>
    <name evidence="4" type="ORF">Ae201684_016220</name>
</gene>
<proteinExistence type="predicted"/>
<keyword evidence="2 3" id="KW-0040">ANK repeat</keyword>
<dbReference type="SUPFAM" id="SSF48403">
    <property type="entry name" value="Ankyrin repeat"/>
    <property type="match status" value="1"/>
</dbReference>
<comment type="caution">
    <text evidence="4">The sequence shown here is derived from an EMBL/GenBank/DDBJ whole genome shotgun (WGS) entry which is preliminary data.</text>
</comment>
<evidence type="ECO:0000313" key="5">
    <source>
        <dbReference type="Proteomes" id="UP000481153"/>
    </source>
</evidence>
<evidence type="ECO:0000256" key="3">
    <source>
        <dbReference type="PROSITE-ProRule" id="PRU00023"/>
    </source>
</evidence>
<dbReference type="InterPro" id="IPR036770">
    <property type="entry name" value="Ankyrin_rpt-contain_sf"/>
</dbReference>
<dbReference type="VEuPathDB" id="FungiDB:AeMF1_006581"/>
<dbReference type="Proteomes" id="UP000481153">
    <property type="component" value="Unassembled WGS sequence"/>
</dbReference>
<dbReference type="PROSITE" id="PS50088">
    <property type="entry name" value="ANK_REPEAT"/>
    <property type="match status" value="3"/>
</dbReference>
<keyword evidence="5" id="KW-1185">Reference proteome</keyword>
<feature type="repeat" description="ANK" evidence="3">
    <location>
        <begin position="75"/>
        <end position="104"/>
    </location>
</feature>
<dbReference type="PANTHER" id="PTHR24171">
    <property type="entry name" value="ANKYRIN REPEAT DOMAIN-CONTAINING PROTEIN 39-RELATED"/>
    <property type="match status" value="1"/>
</dbReference>
<reference evidence="4 5" key="1">
    <citation type="submission" date="2019-07" db="EMBL/GenBank/DDBJ databases">
        <title>Genomics analysis of Aphanomyces spp. identifies a new class of oomycete effector associated with host adaptation.</title>
        <authorList>
            <person name="Gaulin E."/>
        </authorList>
    </citation>
    <scope>NUCLEOTIDE SEQUENCE [LARGE SCALE GENOMIC DNA]</scope>
    <source>
        <strain evidence="4 5">ATCC 201684</strain>
    </source>
</reference>
<dbReference type="Pfam" id="PF12796">
    <property type="entry name" value="Ank_2"/>
    <property type="match status" value="1"/>
</dbReference>
<protein>
    <submittedName>
        <fullName evidence="4">Uncharacterized protein</fullName>
    </submittedName>
</protein>
<sequence length="129" mass="13790">MSCDEDMDEQLYVAAASGDLSAVRSLLSLGANVNWQHNECMTPLHVSSDKGHLQVVTELIARGAVVHINDQFYCTPLHFAAQGGHADVAKELLAHGAAVDALCVVKKVLNNSIHTAFLRKAEVASVVVN</sequence>
<dbReference type="PANTHER" id="PTHR24171:SF9">
    <property type="entry name" value="ANKYRIN REPEAT DOMAIN-CONTAINING PROTEIN 39"/>
    <property type="match status" value="1"/>
</dbReference>
<organism evidence="4 5">
    <name type="scientific">Aphanomyces euteiches</name>
    <dbReference type="NCBI Taxonomy" id="100861"/>
    <lineage>
        <taxon>Eukaryota</taxon>
        <taxon>Sar</taxon>
        <taxon>Stramenopiles</taxon>
        <taxon>Oomycota</taxon>
        <taxon>Saprolegniomycetes</taxon>
        <taxon>Saprolegniales</taxon>
        <taxon>Verrucalvaceae</taxon>
        <taxon>Aphanomyces</taxon>
    </lineage>
</organism>
<feature type="repeat" description="ANK" evidence="3">
    <location>
        <begin position="39"/>
        <end position="71"/>
    </location>
</feature>
<dbReference type="AlphaFoldDB" id="A0A6G0WFQ9"/>
<dbReference type="EMBL" id="VJMJ01000244">
    <property type="protein sequence ID" value="KAF0725323.1"/>
    <property type="molecule type" value="Genomic_DNA"/>
</dbReference>
<name>A0A6G0WFQ9_9STRA</name>
<dbReference type="SMART" id="SM00248">
    <property type="entry name" value="ANK"/>
    <property type="match status" value="3"/>
</dbReference>
<evidence type="ECO:0000313" key="4">
    <source>
        <dbReference type="EMBL" id="KAF0725323.1"/>
    </source>
</evidence>
<dbReference type="InterPro" id="IPR002110">
    <property type="entry name" value="Ankyrin_rpt"/>
</dbReference>
<accession>A0A6G0WFQ9</accession>
<evidence type="ECO:0000256" key="1">
    <source>
        <dbReference type="ARBA" id="ARBA00022737"/>
    </source>
</evidence>